<dbReference type="InterPro" id="IPR016169">
    <property type="entry name" value="FAD-bd_PCMH_sub2"/>
</dbReference>
<dbReference type="InterPro" id="IPR016166">
    <property type="entry name" value="FAD-bd_PCMH"/>
</dbReference>
<dbReference type="AlphaFoldDB" id="A0A9D4U2U9"/>
<keyword evidence="9" id="KW-1185">Reference proteome</keyword>
<comment type="similarity">
    <text evidence="2">Belongs to the oxygen-dependent FAD-linked oxidoreductase family.</text>
</comment>
<evidence type="ECO:0000256" key="2">
    <source>
        <dbReference type="ARBA" id="ARBA00005466"/>
    </source>
</evidence>
<evidence type="ECO:0000256" key="4">
    <source>
        <dbReference type="ARBA" id="ARBA00022630"/>
    </source>
</evidence>
<proteinExistence type="inferred from homology"/>
<dbReference type="SUPFAM" id="SSF55103">
    <property type="entry name" value="FAD-linked oxidases, C-terminal domain"/>
    <property type="match status" value="1"/>
</dbReference>
<name>A0A9D4U2U9_ADICA</name>
<keyword evidence="4" id="KW-0285">Flavoprotein</keyword>
<dbReference type="PROSITE" id="PS51387">
    <property type="entry name" value="FAD_PCMH"/>
    <property type="match status" value="1"/>
</dbReference>
<dbReference type="PANTHER" id="PTHR13878">
    <property type="entry name" value="GULONOLACTONE OXIDASE"/>
    <property type="match status" value="1"/>
</dbReference>
<sequence>MVTAPVVAGAANCVKQQAAGEQAEARTAIQTALRAESRTLNISFDNVAMAASDFGGLYHHRPSAMVSPATVEDIARVMRALSRVPNVTVAARGNGHSINGQAQALHGVVIDMRSVKDPSSASISVGKEADGSFYADVGAGRLWIEVLDATLRHPGLPLAPRTWPDYLHLSVGGTLQNAGIGGQTFKHGPQISNVSKLDVITVNGELKSCSPTSNGELFYASLGGLGQFGIITKARILLEPAPQKVRWIRLVYVDFKEFTQDQERLICNRPAAFDYVEGFIVTNNNDAAAGWPQVPLPEGAFFNHRLLPANAGPMLYCLEVAKYYNACDTSTLGQQISGLLRALRFVEGLHFQVDVSYRDFLDRVHTGEPHLRNAGLWDAPHPWVCLFVPRSQIVAFDTLIFKHSKLVSKGVGGPMLVYPMLRSKWDHRTSAVIPEEEVFYLVALLRFSLASPRGPTAERLVEENEEIVRLARAANIHVKYYLPHFNRQADWQDHFGCKWNHFRHLKSKWDPQAVLSPGLSIFSPPATSLFRF</sequence>
<dbReference type="GO" id="GO:0009690">
    <property type="term" value="P:cytokinin metabolic process"/>
    <property type="evidence" value="ECO:0007669"/>
    <property type="project" value="InterPro"/>
</dbReference>
<protein>
    <recommendedName>
        <fullName evidence="3">cytokinin dehydrogenase</fullName>
        <ecNumber evidence="3">1.5.99.12</ecNumber>
    </recommendedName>
</protein>
<dbReference type="Pfam" id="PF09265">
    <property type="entry name" value="Cytokin-bind"/>
    <property type="match status" value="1"/>
</dbReference>
<dbReference type="OrthoDB" id="415825at2759"/>
<comment type="caution">
    <text evidence="8">The sequence shown here is derived from an EMBL/GenBank/DDBJ whole genome shotgun (WGS) entry which is preliminary data.</text>
</comment>
<keyword evidence="6" id="KW-0560">Oxidoreductase</keyword>
<evidence type="ECO:0000256" key="1">
    <source>
        <dbReference type="ARBA" id="ARBA00001974"/>
    </source>
</evidence>
<dbReference type="InterPro" id="IPR050432">
    <property type="entry name" value="FAD-linked_Oxidoreductases_BP"/>
</dbReference>
<organism evidence="8 9">
    <name type="scientific">Adiantum capillus-veneris</name>
    <name type="common">Maidenhair fern</name>
    <dbReference type="NCBI Taxonomy" id="13818"/>
    <lineage>
        <taxon>Eukaryota</taxon>
        <taxon>Viridiplantae</taxon>
        <taxon>Streptophyta</taxon>
        <taxon>Embryophyta</taxon>
        <taxon>Tracheophyta</taxon>
        <taxon>Polypodiopsida</taxon>
        <taxon>Polypodiidae</taxon>
        <taxon>Polypodiales</taxon>
        <taxon>Pteridineae</taxon>
        <taxon>Pteridaceae</taxon>
        <taxon>Vittarioideae</taxon>
        <taxon>Adiantum</taxon>
    </lineage>
</organism>
<evidence type="ECO:0000259" key="7">
    <source>
        <dbReference type="PROSITE" id="PS51387"/>
    </source>
</evidence>
<dbReference type="GO" id="GO:0071949">
    <property type="term" value="F:FAD binding"/>
    <property type="evidence" value="ECO:0007669"/>
    <property type="project" value="InterPro"/>
</dbReference>
<evidence type="ECO:0000313" key="8">
    <source>
        <dbReference type="EMBL" id="KAI5060332.1"/>
    </source>
</evidence>
<dbReference type="InterPro" id="IPR016167">
    <property type="entry name" value="FAD-bd_PCMH_sub1"/>
</dbReference>
<accession>A0A9D4U2U9</accession>
<dbReference type="InterPro" id="IPR016170">
    <property type="entry name" value="Cytok_DH_C_sf"/>
</dbReference>
<evidence type="ECO:0000256" key="5">
    <source>
        <dbReference type="ARBA" id="ARBA00022827"/>
    </source>
</evidence>
<dbReference type="EMBL" id="JABFUD020000024">
    <property type="protein sequence ID" value="KAI5060332.1"/>
    <property type="molecule type" value="Genomic_DNA"/>
</dbReference>
<dbReference type="GO" id="GO:0019139">
    <property type="term" value="F:cytokinin dehydrogenase activity"/>
    <property type="evidence" value="ECO:0007669"/>
    <property type="project" value="UniProtKB-EC"/>
</dbReference>
<dbReference type="InterPro" id="IPR015345">
    <property type="entry name" value="Cytokinin_DH_FAD/cytokin-bd"/>
</dbReference>
<evidence type="ECO:0000313" key="9">
    <source>
        <dbReference type="Proteomes" id="UP000886520"/>
    </source>
</evidence>
<reference evidence="8" key="1">
    <citation type="submission" date="2021-01" db="EMBL/GenBank/DDBJ databases">
        <title>Adiantum capillus-veneris genome.</title>
        <authorList>
            <person name="Fang Y."/>
            <person name="Liao Q."/>
        </authorList>
    </citation>
    <scope>NUCLEOTIDE SEQUENCE</scope>
    <source>
        <strain evidence="8">H3</strain>
        <tissue evidence="8">Leaf</tissue>
    </source>
</reference>
<evidence type="ECO:0000256" key="3">
    <source>
        <dbReference type="ARBA" id="ARBA00011928"/>
    </source>
</evidence>
<dbReference type="InterPro" id="IPR016164">
    <property type="entry name" value="FAD-linked_Oxase-like_C"/>
</dbReference>
<dbReference type="Pfam" id="PF01565">
    <property type="entry name" value="FAD_binding_4"/>
    <property type="match status" value="1"/>
</dbReference>
<keyword evidence="5" id="KW-0274">FAD</keyword>
<dbReference type="Gene3D" id="3.30.465.10">
    <property type="match status" value="1"/>
</dbReference>
<feature type="domain" description="FAD-binding PCMH-type" evidence="7">
    <location>
        <begin position="58"/>
        <end position="241"/>
    </location>
</feature>
<dbReference type="InterPro" id="IPR036318">
    <property type="entry name" value="FAD-bd_PCMH-like_sf"/>
</dbReference>
<dbReference type="Gene3D" id="3.40.462.10">
    <property type="entry name" value="FAD-linked oxidases, C-terminal domain"/>
    <property type="match status" value="1"/>
</dbReference>
<dbReference type="EC" id="1.5.99.12" evidence="3"/>
<dbReference type="InterPro" id="IPR006094">
    <property type="entry name" value="Oxid_FAD_bind_N"/>
</dbReference>
<dbReference type="Proteomes" id="UP000886520">
    <property type="component" value="Chromosome 24"/>
</dbReference>
<evidence type="ECO:0000256" key="6">
    <source>
        <dbReference type="ARBA" id="ARBA00023002"/>
    </source>
</evidence>
<dbReference type="Gene3D" id="3.30.43.10">
    <property type="entry name" value="Uridine Diphospho-n-acetylenolpyruvylglucosamine Reductase, domain 2"/>
    <property type="match status" value="1"/>
</dbReference>
<comment type="cofactor">
    <cofactor evidence="1">
        <name>FAD</name>
        <dbReference type="ChEBI" id="CHEBI:57692"/>
    </cofactor>
</comment>
<gene>
    <name evidence="8" type="ORF">GOP47_0024752</name>
</gene>
<dbReference type="SUPFAM" id="SSF56176">
    <property type="entry name" value="FAD-binding/transporter-associated domain-like"/>
    <property type="match status" value="1"/>
</dbReference>
<dbReference type="PANTHER" id="PTHR13878:SF112">
    <property type="entry name" value="CYTOKININ DEHYDROGENASE 7"/>
    <property type="match status" value="1"/>
</dbReference>